<protein>
    <submittedName>
        <fullName evidence="1">28S rRNA (Cytosine-C(5))-methyltransferase</fullName>
    </submittedName>
</protein>
<organism evidence="1 2">
    <name type="scientific">Nibea albiflora</name>
    <name type="common">Yellow drum</name>
    <name type="synonym">Corvina albiflora</name>
    <dbReference type="NCBI Taxonomy" id="240163"/>
    <lineage>
        <taxon>Eukaryota</taxon>
        <taxon>Metazoa</taxon>
        <taxon>Chordata</taxon>
        <taxon>Craniata</taxon>
        <taxon>Vertebrata</taxon>
        <taxon>Euteleostomi</taxon>
        <taxon>Actinopterygii</taxon>
        <taxon>Neopterygii</taxon>
        <taxon>Teleostei</taxon>
        <taxon>Neoteleostei</taxon>
        <taxon>Acanthomorphata</taxon>
        <taxon>Eupercaria</taxon>
        <taxon>Sciaenidae</taxon>
        <taxon>Nibea</taxon>
    </lineage>
</organism>
<keyword evidence="2" id="KW-1185">Reference proteome</keyword>
<dbReference type="Proteomes" id="UP000805704">
    <property type="component" value="Chromosome 3"/>
</dbReference>
<evidence type="ECO:0000313" key="1">
    <source>
        <dbReference type="EMBL" id="KAG8004049.1"/>
    </source>
</evidence>
<sequence>MSSQGQLDFSDRVFLLASVVFQNIHLEKPAARCLVNYGKKRGLPLPEVKDEEMLRTAYELTFNTLKYQELLEYIITDSCFYLTHPVFLPRKCRGNKEIIQEVRDVENYLLRFKTKLAVSLARYRIKHDLCSIECILPEIVRTKQERSRSLPLYAWINTLKGSLDEVQCVLKSAGFSQVKSIGQLEGQTFCLDAHCVDALVFPAHLKAQLYSTKLLSDHKLIIQDKSCSLGPNAVCSLLPEESDVLMVGCFSGLTVSHTASLIAEKHKAISNNQPTVYVCVSDHTSAQREELQQAVAAMDCKNVKLIPEDFLSLDSRDKRLQKVCIILLTPKCSLSAVSNPIEFILQENGVPKVLAVVYTTCSSYLEENEEVVSRALEQANAHSEQEGDPKQPNFRLSPSPFSILDHADGQKKTDPFFTLEPSEESNGCFLAVLDREPRPVFKEPPHEVILRANAKGILDRIGSNQKLTRKEQHGHTNRTTKTTHAATSQPNLSIQSKNQEIKGSKSTTLCGQQESTNWWQFSQGKTRAQSLQCVKNTVSSSFSSSRQENSTTKKSTPPFDTITSDTTLHPPAPPVTPLAPVVRPRRAQQEVLKPVVLTLPQIYFPNFFPPQQSRQGYCPSFNYNKWRAPTQTVPLSRSSGSFSKDAWVRSRPLF</sequence>
<name>A0ACB7EPA6_NIBAL</name>
<dbReference type="EMBL" id="CM024791">
    <property type="protein sequence ID" value="KAG8004049.1"/>
    <property type="molecule type" value="Genomic_DNA"/>
</dbReference>
<comment type="caution">
    <text evidence="1">The sequence shown here is derived from an EMBL/GenBank/DDBJ whole genome shotgun (WGS) entry which is preliminary data.</text>
</comment>
<evidence type="ECO:0000313" key="2">
    <source>
        <dbReference type="Proteomes" id="UP000805704"/>
    </source>
</evidence>
<accession>A0ACB7EPA6</accession>
<gene>
    <name evidence="1" type="primary">NSUN5.2</name>
    <name evidence="1" type="ORF">GBF38_008128</name>
</gene>
<reference evidence="1" key="1">
    <citation type="submission" date="2020-04" db="EMBL/GenBank/DDBJ databases">
        <title>A chromosome-scale assembly and high-density genetic map of the yellow drum (Nibea albiflora) genome.</title>
        <authorList>
            <person name="Xu D."/>
            <person name="Zhang W."/>
            <person name="Chen R."/>
            <person name="Tan P."/>
            <person name="Wang L."/>
            <person name="Song H."/>
            <person name="Tian L."/>
            <person name="Zhu Q."/>
            <person name="Wang B."/>
        </authorList>
    </citation>
    <scope>NUCLEOTIDE SEQUENCE</scope>
    <source>
        <strain evidence="1">ZJHYS-2018</strain>
    </source>
</reference>
<proteinExistence type="predicted"/>